<dbReference type="Pfam" id="PF07883">
    <property type="entry name" value="Cupin_2"/>
    <property type="match status" value="1"/>
</dbReference>
<dbReference type="PANTHER" id="PTHR36440">
    <property type="entry name" value="PUTATIVE (AFU_ORTHOLOGUE AFUA_8G07350)-RELATED"/>
    <property type="match status" value="1"/>
</dbReference>
<dbReference type="KEGG" id="srn:A4G23_03598"/>
<evidence type="ECO:0000259" key="1">
    <source>
        <dbReference type="Pfam" id="PF07883"/>
    </source>
</evidence>
<dbReference type="EMBL" id="CP017316">
    <property type="protein sequence ID" value="AOT60723.1"/>
    <property type="molecule type" value="Genomic_DNA"/>
</dbReference>
<organism evidence="2 3">
    <name type="scientific">Streptomyces rubrolavendulae</name>
    <dbReference type="NCBI Taxonomy" id="285473"/>
    <lineage>
        <taxon>Bacteria</taxon>
        <taxon>Bacillati</taxon>
        <taxon>Actinomycetota</taxon>
        <taxon>Actinomycetes</taxon>
        <taxon>Kitasatosporales</taxon>
        <taxon>Streptomycetaceae</taxon>
        <taxon>Streptomyces</taxon>
    </lineage>
</organism>
<dbReference type="InterPro" id="IPR011051">
    <property type="entry name" value="RmlC_Cupin_sf"/>
</dbReference>
<dbReference type="SUPFAM" id="SSF51182">
    <property type="entry name" value="RmlC-like cupins"/>
    <property type="match status" value="1"/>
</dbReference>
<dbReference type="GeneID" id="91405135"/>
<dbReference type="InterPro" id="IPR014710">
    <property type="entry name" value="RmlC-like_jellyroll"/>
</dbReference>
<accession>A0A1D8G5N0</accession>
<protein>
    <submittedName>
        <fullName evidence="2">Cupin domain protein</fullName>
    </submittedName>
</protein>
<feature type="domain" description="Cupin type-2" evidence="1">
    <location>
        <begin position="54"/>
        <end position="122"/>
    </location>
</feature>
<dbReference type="InterPro" id="IPR013096">
    <property type="entry name" value="Cupin_2"/>
</dbReference>
<dbReference type="PATRIC" id="fig|285473.5.peg.3769"/>
<dbReference type="STRING" id="285473.A4G23_03598"/>
<dbReference type="AlphaFoldDB" id="A0A1D8G5N0"/>
<keyword evidence="3" id="KW-1185">Reference proteome</keyword>
<dbReference type="OrthoDB" id="9791637at2"/>
<dbReference type="InterPro" id="IPR053146">
    <property type="entry name" value="QDO-like"/>
</dbReference>
<gene>
    <name evidence="2" type="ORF">A4G23_03598</name>
</gene>
<reference evidence="2 3" key="1">
    <citation type="submission" date="2016-09" db="EMBL/GenBank/DDBJ databases">
        <title>Streptomyces rubrolavendulae MJM4426 Genome sequencing and assembly.</title>
        <authorList>
            <person name="Kim J.-G."/>
        </authorList>
    </citation>
    <scope>NUCLEOTIDE SEQUENCE [LARGE SCALE GENOMIC DNA]</scope>
    <source>
        <strain evidence="2 3">MJM4426</strain>
    </source>
</reference>
<proteinExistence type="predicted"/>
<dbReference type="Gene3D" id="2.60.120.10">
    <property type="entry name" value="Jelly Rolls"/>
    <property type="match status" value="1"/>
</dbReference>
<evidence type="ECO:0000313" key="3">
    <source>
        <dbReference type="Proteomes" id="UP000095349"/>
    </source>
</evidence>
<dbReference type="PANTHER" id="PTHR36440:SF1">
    <property type="entry name" value="PUTATIVE (AFU_ORTHOLOGUE AFUA_8G07350)-RELATED"/>
    <property type="match status" value="1"/>
</dbReference>
<name>A0A1D8G5N0_9ACTN</name>
<dbReference type="Proteomes" id="UP000095349">
    <property type="component" value="Chromosome"/>
</dbReference>
<evidence type="ECO:0000313" key="2">
    <source>
        <dbReference type="EMBL" id="AOT60723.1"/>
    </source>
</evidence>
<sequence length="173" mass="18308">MSDDTRIPPATTAPLQAVLTRRTDAETCADPSSVMTLLGESDGAQGGFTAYRSSFAEGAAGAPAHFHTKATELFFVISGSLRVLVGEEVTVLNAGDFLAVPPHTPHAFAAAPGAQADVLFVFTPGMGRFDYLRLLGRVMRGEADPKEIAESADRFDNHYVDSPVWRAVPDGSA</sequence>
<dbReference type="RefSeq" id="WP_031133659.1">
    <property type="nucleotide sequence ID" value="NZ_CP017316.1"/>
</dbReference>